<feature type="transmembrane region" description="Helical" evidence="1">
    <location>
        <begin position="76"/>
        <end position="96"/>
    </location>
</feature>
<protein>
    <submittedName>
        <fullName evidence="2">Uncharacterized protein</fullName>
    </submittedName>
</protein>
<proteinExistence type="predicted"/>
<keyword evidence="1" id="KW-0472">Membrane</keyword>
<evidence type="ECO:0000313" key="3">
    <source>
        <dbReference type="Proteomes" id="UP001156666"/>
    </source>
</evidence>
<reference evidence="2" key="2">
    <citation type="submission" date="2023-01" db="EMBL/GenBank/DDBJ databases">
        <title>Draft genome sequence of Portibacter lacus strain NBRC 108769.</title>
        <authorList>
            <person name="Sun Q."/>
            <person name="Mori K."/>
        </authorList>
    </citation>
    <scope>NUCLEOTIDE SEQUENCE</scope>
    <source>
        <strain evidence="2">NBRC 108769</strain>
    </source>
</reference>
<feature type="transmembrane region" description="Helical" evidence="1">
    <location>
        <begin position="160"/>
        <end position="184"/>
    </location>
</feature>
<feature type="transmembrane region" description="Helical" evidence="1">
    <location>
        <begin position="7"/>
        <end position="28"/>
    </location>
</feature>
<comment type="caution">
    <text evidence="2">The sequence shown here is derived from an EMBL/GenBank/DDBJ whole genome shotgun (WGS) entry which is preliminary data.</text>
</comment>
<keyword evidence="1" id="KW-1133">Transmembrane helix</keyword>
<keyword evidence="3" id="KW-1185">Reference proteome</keyword>
<accession>A0AA37SRI7</accession>
<name>A0AA37SRI7_9BACT</name>
<dbReference type="Proteomes" id="UP001156666">
    <property type="component" value="Unassembled WGS sequence"/>
</dbReference>
<dbReference type="AlphaFoldDB" id="A0AA37SRI7"/>
<dbReference type="EMBL" id="BSOH01000006">
    <property type="protein sequence ID" value="GLR16565.1"/>
    <property type="molecule type" value="Genomic_DNA"/>
</dbReference>
<sequence>MPGGLMCSPAMFSAFFLVLALISINKIYKVDNAAIYIFNAGFYIAIASIFYSASISFWAFGVISMLILRSFKISELFILTSGVFVPLFLLGSYYYWHGELILIQSYFQFDKGILAVFQSLNLQSILYLAVIGITILYAIVRYNTFTMKIAIQVQKKVDIIYWFMMFSLIMMFFINGVSITHLVILSVPFAMFIGLSYEKMKSSMIAEVLHIGIIVAILLAQFNGWI</sequence>
<reference evidence="2" key="1">
    <citation type="journal article" date="2014" name="Int. J. Syst. Evol. Microbiol.">
        <title>Complete genome sequence of Corynebacterium casei LMG S-19264T (=DSM 44701T), isolated from a smear-ripened cheese.</title>
        <authorList>
            <consortium name="US DOE Joint Genome Institute (JGI-PGF)"/>
            <person name="Walter F."/>
            <person name="Albersmeier A."/>
            <person name="Kalinowski J."/>
            <person name="Ruckert C."/>
        </authorList>
    </citation>
    <scope>NUCLEOTIDE SEQUENCE</scope>
    <source>
        <strain evidence="2">NBRC 108769</strain>
    </source>
</reference>
<feature type="transmembrane region" description="Helical" evidence="1">
    <location>
        <begin position="204"/>
        <end position="222"/>
    </location>
</feature>
<organism evidence="2 3">
    <name type="scientific">Portibacter lacus</name>
    <dbReference type="NCBI Taxonomy" id="1099794"/>
    <lineage>
        <taxon>Bacteria</taxon>
        <taxon>Pseudomonadati</taxon>
        <taxon>Bacteroidota</taxon>
        <taxon>Saprospiria</taxon>
        <taxon>Saprospirales</taxon>
        <taxon>Haliscomenobacteraceae</taxon>
        <taxon>Portibacter</taxon>
    </lineage>
</organism>
<evidence type="ECO:0000313" key="2">
    <source>
        <dbReference type="EMBL" id="GLR16565.1"/>
    </source>
</evidence>
<gene>
    <name evidence="2" type="ORF">GCM10007940_11800</name>
</gene>
<feature type="transmembrane region" description="Helical" evidence="1">
    <location>
        <begin position="116"/>
        <end position="140"/>
    </location>
</feature>
<evidence type="ECO:0000256" key="1">
    <source>
        <dbReference type="SAM" id="Phobius"/>
    </source>
</evidence>
<keyword evidence="1" id="KW-0812">Transmembrane</keyword>
<feature type="transmembrane region" description="Helical" evidence="1">
    <location>
        <begin position="40"/>
        <end position="64"/>
    </location>
</feature>